<dbReference type="FunFam" id="1.20.1250.20:FF:000082">
    <property type="entry name" value="MFS multidrug transporter, putative"/>
    <property type="match status" value="1"/>
</dbReference>
<keyword evidence="3" id="KW-1003">Cell membrane</keyword>
<dbReference type="GO" id="GO:0005886">
    <property type="term" value="C:plasma membrane"/>
    <property type="evidence" value="ECO:0007669"/>
    <property type="project" value="UniProtKB-SubCell"/>
</dbReference>
<evidence type="ECO:0000256" key="5">
    <source>
        <dbReference type="ARBA" id="ARBA00022989"/>
    </source>
</evidence>
<dbReference type="Gene3D" id="1.20.1250.20">
    <property type="entry name" value="MFS general substrate transporter like domains"/>
    <property type="match status" value="1"/>
</dbReference>
<feature type="transmembrane region" description="Helical" evidence="7">
    <location>
        <begin position="451"/>
        <end position="471"/>
    </location>
</feature>
<feature type="transmembrane region" description="Helical" evidence="7">
    <location>
        <begin position="417"/>
        <end position="439"/>
    </location>
</feature>
<dbReference type="CDD" id="cd17323">
    <property type="entry name" value="MFS_Tpo1_MDR_like"/>
    <property type="match status" value="1"/>
</dbReference>
<feature type="transmembrane region" description="Helical" evidence="7">
    <location>
        <begin position="359"/>
        <end position="378"/>
    </location>
</feature>
<evidence type="ECO:0000256" key="2">
    <source>
        <dbReference type="ARBA" id="ARBA00008335"/>
    </source>
</evidence>
<feature type="transmembrane region" description="Helical" evidence="7">
    <location>
        <begin position="384"/>
        <end position="405"/>
    </location>
</feature>
<evidence type="ECO:0000256" key="3">
    <source>
        <dbReference type="ARBA" id="ARBA00022475"/>
    </source>
</evidence>
<dbReference type="InterPro" id="IPR020846">
    <property type="entry name" value="MFS_dom"/>
</dbReference>
<feature type="transmembrane region" description="Helical" evidence="7">
    <location>
        <begin position="43"/>
        <end position="66"/>
    </location>
</feature>
<evidence type="ECO:0000256" key="4">
    <source>
        <dbReference type="ARBA" id="ARBA00022692"/>
    </source>
</evidence>
<name>A0AAE0U0Q3_9PEZI</name>
<keyword evidence="10" id="KW-1185">Reference proteome</keyword>
<dbReference type="SUPFAM" id="SSF103473">
    <property type="entry name" value="MFS general substrate transporter"/>
    <property type="match status" value="1"/>
</dbReference>
<evidence type="ECO:0000313" key="9">
    <source>
        <dbReference type="EMBL" id="KAK3386678.1"/>
    </source>
</evidence>
<dbReference type="AlphaFoldDB" id="A0AAE0U0Q3"/>
<reference evidence="9" key="1">
    <citation type="journal article" date="2023" name="Mol. Phylogenet. Evol.">
        <title>Genome-scale phylogeny and comparative genomics of the fungal order Sordariales.</title>
        <authorList>
            <person name="Hensen N."/>
            <person name="Bonometti L."/>
            <person name="Westerberg I."/>
            <person name="Brannstrom I.O."/>
            <person name="Guillou S."/>
            <person name="Cros-Aarteil S."/>
            <person name="Calhoun S."/>
            <person name="Haridas S."/>
            <person name="Kuo A."/>
            <person name="Mondo S."/>
            <person name="Pangilinan J."/>
            <person name="Riley R."/>
            <person name="LaButti K."/>
            <person name="Andreopoulos B."/>
            <person name="Lipzen A."/>
            <person name="Chen C."/>
            <person name="Yan M."/>
            <person name="Daum C."/>
            <person name="Ng V."/>
            <person name="Clum A."/>
            <person name="Steindorff A."/>
            <person name="Ohm R.A."/>
            <person name="Martin F."/>
            <person name="Silar P."/>
            <person name="Natvig D.O."/>
            <person name="Lalanne C."/>
            <person name="Gautier V."/>
            <person name="Ament-Velasquez S.L."/>
            <person name="Kruys A."/>
            <person name="Hutchinson M.I."/>
            <person name="Powell A.J."/>
            <person name="Barry K."/>
            <person name="Miller A.N."/>
            <person name="Grigoriev I.V."/>
            <person name="Debuchy R."/>
            <person name="Gladieux P."/>
            <person name="Hiltunen Thoren M."/>
            <person name="Johannesson H."/>
        </authorList>
    </citation>
    <scope>NUCLEOTIDE SEQUENCE</scope>
    <source>
        <strain evidence="9">CBS 232.78</strain>
    </source>
</reference>
<dbReference type="InterPro" id="IPR011701">
    <property type="entry name" value="MFS"/>
</dbReference>
<evidence type="ECO:0000256" key="7">
    <source>
        <dbReference type="SAM" id="Phobius"/>
    </source>
</evidence>
<evidence type="ECO:0000313" key="10">
    <source>
        <dbReference type="Proteomes" id="UP001285441"/>
    </source>
</evidence>
<evidence type="ECO:0000256" key="6">
    <source>
        <dbReference type="ARBA" id="ARBA00023136"/>
    </source>
</evidence>
<sequence length="485" mass="52935">MANGTEKLVFGEEIPKNRYVVDWDGPNDPANPRNWPTKIRTAHVVLVSAFSLYSNLAATMFAPGAASLIDEFNITNSTLATLTVTIYLLGFSLGPLVLAPLSELYGRLPIYHATNLVYVGFTVGCALSTDITMFLVFRFICGCAASAPMTIGGGTVADLVPEESRGKAMALYGMGPLLGPVIGPIIGGFVTQSIGWRWTFWLICILSAVVSIIAVIVMRETNAEVLLKKKAAHLRRTTGEPYVAARTEANHDMTPRQLLARAILRPARMLIFSPIVLLLSVYCAFVFGLIFLLFATFPTVFEETYGFSPGMAGLAYLGLGLGMIVGLVLFGTLSDKMMHRSSDAQEDAAEAKPERRLPLMMWFSPVIPIGFFWYGWAAERQTHWIIPIMGTFFVGLGAFFIVMPAQTYFVDVFGSQGAASALAANTVVRNIFGTFLALAAPPLYTRLGLGWGNSLLGFLCLGFAPVPVLLYKYGQRLRKRFVVEM</sequence>
<dbReference type="InterPro" id="IPR036259">
    <property type="entry name" value="MFS_trans_sf"/>
</dbReference>
<feature type="domain" description="Major facilitator superfamily (MFS) profile" evidence="8">
    <location>
        <begin position="43"/>
        <end position="480"/>
    </location>
</feature>
<protein>
    <submittedName>
        <fullName evidence="9">MFS transporter</fullName>
    </submittedName>
</protein>
<organism evidence="9 10">
    <name type="scientific">Podospora didyma</name>
    <dbReference type="NCBI Taxonomy" id="330526"/>
    <lineage>
        <taxon>Eukaryota</taxon>
        <taxon>Fungi</taxon>
        <taxon>Dikarya</taxon>
        <taxon>Ascomycota</taxon>
        <taxon>Pezizomycotina</taxon>
        <taxon>Sordariomycetes</taxon>
        <taxon>Sordariomycetidae</taxon>
        <taxon>Sordariales</taxon>
        <taxon>Podosporaceae</taxon>
        <taxon>Podospora</taxon>
    </lineage>
</organism>
<evidence type="ECO:0000256" key="1">
    <source>
        <dbReference type="ARBA" id="ARBA00004651"/>
    </source>
</evidence>
<feature type="transmembrane region" description="Helical" evidence="7">
    <location>
        <begin position="198"/>
        <end position="218"/>
    </location>
</feature>
<evidence type="ECO:0000259" key="8">
    <source>
        <dbReference type="PROSITE" id="PS50850"/>
    </source>
</evidence>
<dbReference type="PANTHER" id="PTHR23502:SF135">
    <property type="entry name" value="MAJOR FACILITATOR SUPERFAMILY (MFS) PROFILE DOMAIN-CONTAINING PROTEIN-RELATED"/>
    <property type="match status" value="1"/>
</dbReference>
<feature type="transmembrane region" description="Helical" evidence="7">
    <location>
        <begin position="169"/>
        <end position="192"/>
    </location>
</feature>
<feature type="transmembrane region" description="Helical" evidence="7">
    <location>
        <begin position="110"/>
        <end position="129"/>
    </location>
</feature>
<feature type="transmembrane region" description="Helical" evidence="7">
    <location>
        <begin position="78"/>
        <end position="98"/>
    </location>
</feature>
<comment type="similarity">
    <text evidence="2">Belongs to the major facilitator superfamily.</text>
</comment>
<accession>A0AAE0U0Q3</accession>
<feature type="transmembrane region" description="Helical" evidence="7">
    <location>
        <begin position="314"/>
        <end position="333"/>
    </location>
</feature>
<comment type="caution">
    <text evidence="9">The sequence shown here is derived from an EMBL/GenBank/DDBJ whole genome shotgun (WGS) entry which is preliminary data.</text>
</comment>
<gene>
    <name evidence="9" type="ORF">B0H63DRAFT_430479</name>
</gene>
<proteinExistence type="inferred from homology"/>
<dbReference type="PROSITE" id="PS50850">
    <property type="entry name" value="MFS"/>
    <property type="match status" value="1"/>
</dbReference>
<keyword evidence="5 7" id="KW-1133">Transmembrane helix</keyword>
<comment type="subcellular location">
    <subcellularLocation>
        <location evidence="1">Cell membrane</location>
        <topology evidence="1">Multi-pass membrane protein</topology>
    </subcellularLocation>
</comment>
<reference evidence="9" key="2">
    <citation type="submission" date="2023-06" db="EMBL/GenBank/DDBJ databases">
        <authorList>
            <consortium name="Lawrence Berkeley National Laboratory"/>
            <person name="Haridas S."/>
            <person name="Hensen N."/>
            <person name="Bonometti L."/>
            <person name="Westerberg I."/>
            <person name="Brannstrom I.O."/>
            <person name="Guillou S."/>
            <person name="Cros-Aarteil S."/>
            <person name="Calhoun S."/>
            <person name="Kuo A."/>
            <person name="Mondo S."/>
            <person name="Pangilinan J."/>
            <person name="Riley R."/>
            <person name="LaButti K."/>
            <person name="Andreopoulos B."/>
            <person name="Lipzen A."/>
            <person name="Chen C."/>
            <person name="Yanf M."/>
            <person name="Daum C."/>
            <person name="Ng V."/>
            <person name="Clum A."/>
            <person name="Steindorff A."/>
            <person name="Ohm R."/>
            <person name="Martin F."/>
            <person name="Silar P."/>
            <person name="Natvig D."/>
            <person name="Lalanne C."/>
            <person name="Gautier V."/>
            <person name="Ament-velasquez S.L."/>
            <person name="Kruys A."/>
            <person name="Hutchinson M.I."/>
            <person name="Powell A.J."/>
            <person name="Barry K."/>
            <person name="Miller A.N."/>
            <person name="Grigoriev I.V."/>
            <person name="Debuchy R."/>
            <person name="Gladieux P."/>
            <person name="Thoren M.H."/>
            <person name="Johannesson H."/>
        </authorList>
    </citation>
    <scope>NUCLEOTIDE SEQUENCE</scope>
    <source>
        <strain evidence="9">CBS 232.78</strain>
    </source>
</reference>
<dbReference type="EMBL" id="JAULSW010000003">
    <property type="protein sequence ID" value="KAK3386678.1"/>
    <property type="molecule type" value="Genomic_DNA"/>
</dbReference>
<keyword evidence="4 7" id="KW-0812">Transmembrane</keyword>
<keyword evidence="6 7" id="KW-0472">Membrane</keyword>
<dbReference type="Pfam" id="PF07690">
    <property type="entry name" value="MFS_1"/>
    <property type="match status" value="1"/>
</dbReference>
<feature type="transmembrane region" description="Helical" evidence="7">
    <location>
        <begin position="270"/>
        <end position="294"/>
    </location>
</feature>
<dbReference type="Proteomes" id="UP001285441">
    <property type="component" value="Unassembled WGS sequence"/>
</dbReference>
<dbReference type="GO" id="GO:0022857">
    <property type="term" value="F:transmembrane transporter activity"/>
    <property type="evidence" value="ECO:0007669"/>
    <property type="project" value="InterPro"/>
</dbReference>
<feature type="transmembrane region" description="Helical" evidence="7">
    <location>
        <begin position="135"/>
        <end position="157"/>
    </location>
</feature>
<dbReference type="PANTHER" id="PTHR23502">
    <property type="entry name" value="MAJOR FACILITATOR SUPERFAMILY"/>
    <property type="match status" value="1"/>
</dbReference>